<name>A0ABU4MZZ0_9ACTN</name>
<proteinExistence type="predicted"/>
<evidence type="ECO:0000313" key="3">
    <source>
        <dbReference type="Proteomes" id="UP001282474"/>
    </source>
</evidence>
<accession>A0ABU4MZZ0</accession>
<feature type="region of interest" description="Disordered" evidence="1">
    <location>
        <begin position="1"/>
        <end position="20"/>
    </location>
</feature>
<evidence type="ECO:0000256" key="1">
    <source>
        <dbReference type="SAM" id="MobiDB-lite"/>
    </source>
</evidence>
<evidence type="ECO:0000313" key="2">
    <source>
        <dbReference type="EMBL" id="MDX3041803.1"/>
    </source>
</evidence>
<protein>
    <submittedName>
        <fullName evidence="2">NlmOI</fullName>
    </submittedName>
</protein>
<reference evidence="2 3" key="1">
    <citation type="journal article" date="2023" name="Microb. Genom.">
        <title>Mesoterricola silvestris gen. nov., sp. nov., Mesoterricola sediminis sp. nov., Geothrix oryzae sp. nov., Geothrix edaphica sp. nov., Geothrix rubra sp. nov., and Geothrix limicola sp. nov., six novel members of Acidobacteriota isolated from soils.</title>
        <authorList>
            <person name="Weisberg A.J."/>
            <person name="Pearce E."/>
            <person name="Kramer C.G."/>
            <person name="Chang J.H."/>
            <person name="Clarke C.R."/>
        </authorList>
    </citation>
    <scope>NUCLEOTIDE SEQUENCE [LARGE SCALE GENOMIC DNA]</scope>
    <source>
        <strain evidence="2 3">NE20-4-1</strain>
    </source>
</reference>
<keyword evidence="3" id="KW-1185">Reference proteome</keyword>
<dbReference type="Proteomes" id="UP001282474">
    <property type="component" value="Unassembled WGS sequence"/>
</dbReference>
<organism evidence="2 3">
    <name type="scientific">Streptomyces caniscabiei</name>
    <dbReference type="NCBI Taxonomy" id="2746961"/>
    <lineage>
        <taxon>Bacteria</taxon>
        <taxon>Bacillati</taxon>
        <taxon>Actinomycetota</taxon>
        <taxon>Actinomycetes</taxon>
        <taxon>Kitasatosporales</taxon>
        <taxon>Streptomycetaceae</taxon>
        <taxon>Streptomyces</taxon>
    </lineage>
</organism>
<dbReference type="EMBL" id="JARAWJ010000030">
    <property type="protein sequence ID" value="MDX3041803.1"/>
    <property type="molecule type" value="Genomic_DNA"/>
</dbReference>
<sequence length="176" mass="19644">MSAQPVQPSDEVMRDSLPADSGEVVFPGRPDVAPEMKQLDFLLGDFRVEYTNFTTEKVTTGEATWSTHPVAEGRFLHMTQTIPVPGIVADWLFGWSEVDSAFICFYYDDWGNHGTFTSPGWADGRFRVSGDSAVFGGRHSFVDDFSVVDADHFFKKGFIAVGDDLVQGDEMHCYRI</sequence>
<gene>
    <name evidence="2" type="ORF">PV383_32155</name>
</gene>
<dbReference type="RefSeq" id="WP_237270580.1">
    <property type="nucleotide sequence ID" value="NZ_JABXWF010000025.1"/>
</dbReference>
<comment type="caution">
    <text evidence="2">The sequence shown here is derived from an EMBL/GenBank/DDBJ whole genome shotgun (WGS) entry which is preliminary data.</text>
</comment>